<organism evidence="2 3">
    <name type="scientific">Pseudoxanthomonas mexicana</name>
    <dbReference type="NCBI Taxonomy" id="128785"/>
    <lineage>
        <taxon>Bacteria</taxon>
        <taxon>Pseudomonadati</taxon>
        <taxon>Pseudomonadota</taxon>
        <taxon>Gammaproteobacteria</taxon>
        <taxon>Lysobacterales</taxon>
        <taxon>Lysobacteraceae</taxon>
        <taxon>Pseudoxanthomonas</taxon>
    </lineage>
</organism>
<evidence type="ECO:0008006" key="4">
    <source>
        <dbReference type="Google" id="ProtNLM"/>
    </source>
</evidence>
<reference evidence="2 3" key="1">
    <citation type="submission" date="2020-08" db="EMBL/GenBank/DDBJ databases">
        <title>Streptomycin resistant and MDR strain, P. mexicana.</title>
        <authorList>
            <person name="Ganesh-kumar S."/>
            <person name="Zhe T."/>
            <person name="Yu Z."/>
            <person name="Min Y."/>
        </authorList>
    </citation>
    <scope>NUCLEOTIDE SEQUENCE [LARGE SCALE GENOMIC DNA]</scope>
    <source>
        <strain evidence="2 3">GTZY</strain>
    </source>
</reference>
<dbReference type="RefSeq" id="WP_185894914.1">
    <property type="nucleotide sequence ID" value="NZ_CP060028.1"/>
</dbReference>
<keyword evidence="1" id="KW-0472">Membrane</keyword>
<dbReference type="EMBL" id="CP060028">
    <property type="protein sequence ID" value="QND79585.1"/>
    <property type="molecule type" value="Genomic_DNA"/>
</dbReference>
<feature type="transmembrane region" description="Helical" evidence="1">
    <location>
        <begin position="207"/>
        <end position="226"/>
    </location>
</feature>
<feature type="transmembrane region" description="Helical" evidence="1">
    <location>
        <begin position="307"/>
        <end position="331"/>
    </location>
</feature>
<evidence type="ECO:0000313" key="3">
    <source>
        <dbReference type="Proteomes" id="UP000515506"/>
    </source>
</evidence>
<evidence type="ECO:0000313" key="2">
    <source>
        <dbReference type="EMBL" id="QND79585.1"/>
    </source>
</evidence>
<gene>
    <name evidence="2" type="ORF">H4W19_14725</name>
</gene>
<name>A0ABX6R8I4_PSEMX</name>
<feature type="transmembrane region" description="Helical" evidence="1">
    <location>
        <begin position="232"/>
        <end position="249"/>
    </location>
</feature>
<sequence length="583" mass="64502">MIDKLKLDKVKDALKLPDGKLDPAAEEWKTFWERSGIPLFSFSPNPKISPESYGDLLWIAANKIPYNAILSKPSAYRSVERLFDCINLDRMIEERSLGDYRAELENKFGKVHADAKSQLATAEEFKTSVDSIVHNAAHSNEHAILLENLRALSQLAGLSKKRLELLEKEFKSSSNSVAFARAFENTWDSVSISFGTWIRRLNPLRKWIGWGMVTALFAYLILGAVFPSQMTLWVLISVVIGVAAWRYWSERQRQESSIKKHLKAFNALNPTTGTFWTDTDPKLSLIGMSSAARESSEEAEVQDTRRLAFPLAVASAVIYVALLGAALSGFYSPPSYAAFVVNPTSNSACRVAGGTVMWAGPGRIVLLDNARDEGRVQLISSHLIAGLRSGLQLPECNAGSDNLAGPSTGIVSMIHADARILPRSLIIPFMDDVRGGCNDTKIYGEGTMLSDTSTKQVISQLKKSLENCRIKHGDRFRPPVIDIRGFASLKEFSCASARDQGKLNLALAEMRRTRVLEALASLSSPSSDGNWHPENFVLQPSGVRRWDSHADMRRFTMFDDSIDPVARYVELRLVDGGSCIADL</sequence>
<keyword evidence="3" id="KW-1185">Reference proteome</keyword>
<keyword evidence="1" id="KW-1133">Transmembrane helix</keyword>
<evidence type="ECO:0000256" key="1">
    <source>
        <dbReference type="SAM" id="Phobius"/>
    </source>
</evidence>
<accession>A0ABX6R8I4</accession>
<keyword evidence="1" id="KW-0812">Transmembrane</keyword>
<dbReference type="Proteomes" id="UP000515506">
    <property type="component" value="Chromosome"/>
</dbReference>
<proteinExistence type="predicted"/>
<protein>
    <recommendedName>
        <fullName evidence="4">OmpA family protein</fullName>
    </recommendedName>
</protein>